<evidence type="ECO:0000256" key="1">
    <source>
        <dbReference type="SAM" id="Phobius"/>
    </source>
</evidence>
<evidence type="ECO:0000313" key="3">
    <source>
        <dbReference type="Proteomes" id="UP000486602"/>
    </source>
</evidence>
<name>A0A7K3WUE0_9FLAO</name>
<proteinExistence type="predicted"/>
<feature type="transmembrane region" description="Helical" evidence="1">
    <location>
        <begin position="35"/>
        <end position="61"/>
    </location>
</feature>
<sequence length="220" mass="24596">MRFLFGGIAIFLLIAFVVGQIFTPRRAPIRKVFAKGFMITAVSFLALGALFGVGALIYYGVTGNGAPNDRYSKMTIEEKAYYVDSLITNPPNPSIEELKDIFMDFRFGTTSLPCFESIHNFDVVSLMQIEQLEKGGSKLAGKIFETTAYGEFKTNQPLEGFHLKGTFTVQYIFSEGTRDKPLGWHFSKIVVRDCEVLSKHPGPKVLGQDSLYPGLERRVE</sequence>
<accession>A0A7K3WUE0</accession>
<keyword evidence="1" id="KW-0472">Membrane</keyword>
<gene>
    <name evidence="2" type="ORF">G3O08_17465</name>
</gene>
<keyword evidence="3" id="KW-1185">Reference proteome</keyword>
<dbReference type="Proteomes" id="UP000486602">
    <property type="component" value="Unassembled WGS sequence"/>
</dbReference>
<keyword evidence="1" id="KW-1133">Transmembrane helix</keyword>
<dbReference type="AlphaFoldDB" id="A0A7K3WUE0"/>
<evidence type="ECO:0000313" key="2">
    <source>
        <dbReference type="EMBL" id="NEN25289.1"/>
    </source>
</evidence>
<reference evidence="2 3" key="1">
    <citation type="submission" date="2020-02" db="EMBL/GenBank/DDBJ databases">
        <title>Out from the shadows clarifying the taxonomy of the family Cryomorphaceae and related taxa by utilizing the GTDB taxonomic framework.</title>
        <authorList>
            <person name="Bowman J.P."/>
        </authorList>
    </citation>
    <scope>NUCLEOTIDE SEQUENCE [LARGE SCALE GENOMIC DNA]</scope>
    <source>
        <strain evidence="2 3">QSSC 1-22</strain>
    </source>
</reference>
<dbReference type="RefSeq" id="WP_163286747.1">
    <property type="nucleotide sequence ID" value="NZ_JAAGVY010000047.1"/>
</dbReference>
<organism evidence="2 3">
    <name type="scientific">Cryomorpha ignava</name>
    <dbReference type="NCBI Taxonomy" id="101383"/>
    <lineage>
        <taxon>Bacteria</taxon>
        <taxon>Pseudomonadati</taxon>
        <taxon>Bacteroidota</taxon>
        <taxon>Flavobacteriia</taxon>
        <taxon>Flavobacteriales</taxon>
        <taxon>Cryomorphaceae</taxon>
        <taxon>Cryomorpha</taxon>
    </lineage>
</organism>
<protein>
    <submittedName>
        <fullName evidence="2">Uncharacterized protein</fullName>
    </submittedName>
</protein>
<dbReference type="EMBL" id="JAAGVY010000047">
    <property type="protein sequence ID" value="NEN25289.1"/>
    <property type="molecule type" value="Genomic_DNA"/>
</dbReference>
<comment type="caution">
    <text evidence="2">The sequence shown here is derived from an EMBL/GenBank/DDBJ whole genome shotgun (WGS) entry which is preliminary data.</text>
</comment>
<keyword evidence="1" id="KW-0812">Transmembrane</keyword>